<keyword evidence="3" id="KW-1185">Reference proteome</keyword>
<organism evidence="2 3">
    <name type="scientific">Elysia crispata</name>
    <name type="common">lettuce slug</name>
    <dbReference type="NCBI Taxonomy" id="231223"/>
    <lineage>
        <taxon>Eukaryota</taxon>
        <taxon>Metazoa</taxon>
        <taxon>Spiralia</taxon>
        <taxon>Lophotrochozoa</taxon>
        <taxon>Mollusca</taxon>
        <taxon>Gastropoda</taxon>
        <taxon>Heterobranchia</taxon>
        <taxon>Euthyneura</taxon>
        <taxon>Panpulmonata</taxon>
        <taxon>Sacoglossa</taxon>
        <taxon>Placobranchoidea</taxon>
        <taxon>Plakobranchidae</taxon>
        <taxon>Elysia</taxon>
    </lineage>
</organism>
<accession>A0AAE0XVP1</accession>
<feature type="region of interest" description="Disordered" evidence="1">
    <location>
        <begin position="83"/>
        <end position="150"/>
    </location>
</feature>
<feature type="compositionally biased region" description="Basic and acidic residues" evidence="1">
    <location>
        <begin position="134"/>
        <end position="150"/>
    </location>
</feature>
<evidence type="ECO:0000313" key="3">
    <source>
        <dbReference type="Proteomes" id="UP001283361"/>
    </source>
</evidence>
<dbReference type="EMBL" id="JAWDGP010007564">
    <property type="protein sequence ID" value="KAK3713263.1"/>
    <property type="molecule type" value="Genomic_DNA"/>
</dbReference>
<comment type="caution">
    <text evidence="2">The sequence shown here is derived from an EMBL/GenBank/DDBJ whole genome shotgun (WGS) entry which is preliminary data.</text>
</comment>
<gene>
    <name evidence="2" type="ORF">RRG08_043845</name>
</gene>
<evidence type="ECO:0000256" key="1">
    <source>
        <dbReference type="SAM" id="MobiDB-lite"/>
    </source>
</evidence>
<proteinExistence type="predicted"/>
<feature type="compositionally biased region" description="Polar residues" evidence="1">
    <location>
        <begin position="83"/>
        <end position="98"/>
    </location>
</feature>
<sequence length="150" mass="16980">MSSSFWHLYELLLPVVKRIIRTEKAVLDENGDGSASSSDDYIQQDLNCSGDSSFFGEDKELGEEQGECKHALVHSISSRTWPTCHRSSQFGTNQSTSELMPDNANEVSKCPSTPTTIQQDAQEVEIRGRRKERKTKEQIDEEALERLTQR</sequence>
<reference evidence="2" key="1">
    <citation type="journal article" date="2023" name="G3 (Bethesda)">
        <title>A reference genome for the long-term kleptoplast-retaining sea slug Elysia crispata morphotype clarki.</title>
        <authorList>
            <person name="Eastman K.E."/>
            <person name="Pendleton A.L."/>
            <person name="Shaikh M.A."/>
            <person name="Suttiyut T."/>
            <person name="Ogas R."/>
            <person name="Tomko P."/>
            <person name="Gavelis G."/>
            <person name="Widhalm J.R."/>
            <person name="Wisecaver J.H."/>
        </authorList>
    </citation>
    <scope>NUCLEOTIDE SEQUENCE</scope>
    <source>
        <strain evidence="2">ECLA1</strain>
    </source>
</reference>
<dbReference type="Proteomes" id="UP001283361">
    <property type="component" value="Unassembled WGS sequence"/>
</dbReference>
<evidence type="ECO:0000313" key="2">
    <source>
        <dbReference type="EMBL" id="KAK3713263.1"/>
    </source>
</evidence>
<protein>
    <submittedName>
        <fullName evidence="2">Uncharacterized protein</fullName>
    </submittedName>
</protein>
<name>A0AAE0XVP1_9GAST</name>
<dbReference type="AlphaFoldDB" id="A0AAE0XVP1"/>
<feature type="compositionally biased region" description="Polar residues" evidence="1">
    <location>
        <begin position="110"/>
        <end position="121"/>
    </location>
</feature>